<keyword evidence="3" id="KW-1185">Reference proteome</keyword>
<reference evidence="2 3" key="1">
    <citation type="journal article" date="2016" name="Proc. Natl. Acad. Sci. U.S.A.">
        <title>Comparative genomics of biotechnologically important yeasts.</title>
        <authorList>
            <person name="Riley R."/>
            <person name="Haridas S."/>
            <person name="Wolfe K.H."/>
            <person name="Lopes M.R."/>
            <person name="Hittinger C.T."/>
            <person name="Goeker M."/>
            <person name="Salamov A.A."/>
            <person name="Wisecaver J.H."/>
            <person name="Long T.M."/>
            <person name="Calvey C.H."/>
            <person name="Aerts A.L."/>
            <person name="Barry K.W."/>
            <person name="Choi C."/>
            <person name="Clum A."/>
            <person name="Coughlan A.Y."/>
            <person name="Deshpande S."/>
            <person name="Douglass A.P."/>
            <person name="Hanson S.J."/>
            <person name="Klenk H.-P."/>
            <person name="LaButti K.M."/>
            <person name="Lapidus A."/>
            <person name="Lindquist E.A."/>
            <person name="Lipzen A.M."/>
            <person name="Meier-Kolthoff J.P."/>
            <person name="Ohm R.A."/>
            <person name="Otillar R.P."/>
            <person name="Pangilinan J.L."/>
            <person name="Peng Y."/>
            <person name="Rokas A."/>
            <person name="Rosa C.A."/>
            <person name="Scheuner C."/>
            <person name="Sibirny A.A."/>
            <person name="Slot J.C."/>
            <person name="Stielow J.B."/>
            <person name="Sun H."/>
            <person name="Kurtzman C.P."/>
            <person name="Blackwell M."/>
            <person name="Grigoriev I.V."/>
            <person name="Jeffries T.W."/>
        </authorList>
    </citation>
    <scope>NUCLEOTIDE SEQUENCE [LARGE SCALE GENOMIC DNA]</scope>
    <source>
        <strain evidence="3">ATCC 58044 / CBS 1984 / NCYC 433 / NRRL Y-366-8</strain>
    </source>
</reference>
<dbReference type="EMBL" id="KV454213">
    <property type="protein sequence ID" value="ODQ57445.1"/>
    <property type="molecule type" value="Genomic_DNA"/>
</dbReference>
<feature type="chain" id="PRO_5012655897" evidence="1">
    <location>
        <begin position="16"/>
        <end position="290"/>
    </location>
</feature>
<dbReference type="AlphaFoldDB" id="A0A1E3NWE7"/>
<name>A0A1E3NWE7_WICAA</name>
<proteinExistence type="predicted"/>
<keyword evidence="1" id="KW-0732">Signal</keyword>
<feature type="signal peptide" evidence="1">
    <location>
        <begin position="1"/>
        <end position="15"/>
    </location>
</feature>
<feature type="non-terminal residue" evidence="2">
    <location>
        <position position="290"/>
    </location>
</feature>
<gene>
    <name evidence="2" type="ORF">WICANDRAFT_96753</name>
</gene>
<evidence type="ECO:0000313" key="3">
    <source>
        <dbReference type="Proteomes" id="UP000094112"/>
    </source>
</evidence>
<dbReference type="GeneID" id="30203778"/>
<evidence type="ECO:0000256" key="1">
    <source>
        <dbReference type="SAM" id="SignalP"/>
    </source>
</evidence>
<accession>A0A1E3NWE7</accession>
<dbReference type="OrthoDB" id="10584446at2759"/>
<dbReference type="Proteomes" id="UP000094112">
    <property type="component" value="Unassembled WGS sequence"/>
</dbReference>
<dbReference type="RefSeq" id="XP_019036652.1">
    <property type="nucleotide sequence ID" value="XM_019186532.1"/>
</dbReference>
<organism evidence="2 3">
    <name type="scientific">Wickerhamomyces anomalus (strain ATCC 58044 / CBS 1984 / NCYC 433 / NRRL Y-366-8)</name>
    <name type="common">Yeast</name>
    <name type="synonym">Hansenula anomala</name>
    <dbReference type="NCBI Taxonomy" id="683960"/>
    <lineage>
        <taxon>Eukaryota</taxon>
        <taxon>Fungi</taxon>
        <taxon>Dikarya</taxon>
        <taxon>Ascomycota</taxon>
        <taxon>Saccharomycotina</taxon>
        <taxon>Saccharomycetes</taxon>
        <taxon>Phaffomycetales</taxon>
        <taxon>Wickerhamomycetaceae</taxon>
        <taxon>Wickerhamomyces</taxon>
    </lineage>
</organism>
<evidence type="ECO:0000313" key="2">
    <source>
        <dbReference type="EMBL" id="ODQ57445.1"/>
    </source>
</evidence>
<protein>
    <submittedName>
        <fullName evidence="2">Uncharacterized protein</fullName>
    </submittedName>
</protein>
<sequence>MRLIWCLFWVQAALCQSSYEDIFYDILPKRLQTTNVAIAASTRLYANRYVDVKDLVEDLIGDPHYVNSFDFSKPYDYAHQDYNASASKSTSELSNEIEKGLYTKLLEIYQSFQRIYSILGDMTIDDFVAIYDYIYGDIPPDEVITTLGDVDKEPDELFENMFEFNNGFEPKFEQIYPLIPFVDVDDYQELSPGSTTGDDEVQAQLLLTLIKIPLLIIKIILKIIWLLIELKKYIELIETKIILYIIKIIQKICKIIMRIKKKISKIVKDFKNLYIPYLIAKKIKAIILLI</sequence>